<dbReference type="GO" id="GO:0004673">
    <property type="term" value="F:protein histidine kinase activity"/>
    <property type="evidence" value="ECO:0007669"/>
    <property type="project" value="UniProtKB-EC"/>
</dbReference>
<organism evidence="10 11">
    <name type="scientific">Pacificimonas flava</name>
    <dbReference type="NCBI Taxonomy" id="1234595"/>
    <lineage>
        <taxon>Bacteria</taxon>
        <taxon>Pseudomonadati</taxon>
        <taxon>Pseudomonadota</taxon>
        <taxon>Alphaproteobacteria</taxon>
        <taxon>Sphingomonadales</taxon>
        <taxon>Sphingosinicellaceae</taxon>
        <taxon>Pacificimonas</taxon>
    </lineage>
</organism>
<dbReference type="AlphaFoldDB" id="M2U2H6"/>
<evidence type="ECO:0000256" key="7">
    <source>
        <dbReference type="ARBA" id="ARBA00022840"/>
    </source>
</evidence>
<comment type="catalytic activity">
    <reaction evidence="1">
        <text>ATP + protein L-histidine = ADP + protein N-phospho-L-histidine.</text>
        <dbReference type="EC" id="2.7.13.3"/>
    </reaction>
</comment>
<feature type="transmembrane region" description="Helical" evidence="8">
    <location>
        <begin position="52"/>
        <end position="82"/>
    </location>
</feature>
<evidence type="ECO:0000313" key="11">
    <source>
        <dbReference type="Proteomes" id="UP000011717"/>
    </source>
</evidence>
<dbReference type="RefSeq" id="WP_008603432.1">
    <property type="nucleotide sequence ID" value="NZ_AMRV01000010.1"/>
</dbReference>
<proteinExistence type="predicted"/>
<accession>M2U2H6</accession>
<evidence type="ECO:0000313" key="10">
    <source>
        <dbReference type="EMBL" id="EMD82028.1"/>
    </source>
</evidence>
<dbReference type="PANTHER" id="PTHR41523:SF8">
    <property type="entry name" value="ETHYLENE RESPONSE SENSOR PROTEIN"/>
    <property type="match status" value="1"/>
</dbReference>
<dbReference type="SUPFAM" id="SSF55874">
    <property type="entry name" value="ATPase domain of HSP90 chaperone/DNA topoisomerase II/histidine kinase"/>
    <property type="match status" value="1"/>
</dbReference>
<evidence type="ECO:0000256" key="6">
    <source>
        <dbReference type="ARBA" id="ARBA00022777"/>
    </source>
</evidence>
<name>M2U2H6_9SPHN</name>
<feature type="transmembrane region" description="Helical" evidence="8">
    <location>
        <begin position="102"/>
        <end position="123"/>
    </location>
</feature>
<protein>
    <recommendedName>
        <fullName evidence="2">histidine kinase</fullName>
        <ecNumber evidence="2">2.7.13.3</ecNumber>
    </recommendedName>
</protein>
<dbReference type="InterPro" id="IPR011495">
    <property type="entry name" value="Sig_transdc_His_kin_sub2_dim/P"/>
</dbReference>
<keyword evidence="8" id="KW-0812">Transmembrane</keyword>
<evidence type="ECO:0000256" key="2">
    <source>
        <dbReference type="ARBA" id="ARBA00012438"/>
    </source>
</evidence>
<dbReference type="Gene3D" id="3.30.450.20">
    <property type="entry name" value="PAS domain"/>
    <property type="match status" value="1"/>
</dbReference>
<evidence type="ECO:0000256" key="5">
    <source>
        <dbReference type="ARBA" id="ARBA00022741"/>
    </source>
</evidence>
<keyword evidence="11" id="KW-1185">Reference proteome</keyword>
<feature type="transmembrane region" description="Helical" evidence="8">
    <location>
        <begin position="20"/>
        <end position="40"/>
    </location>
</feature>
<dbReference type="InterPro" id="IPR025201">
    <property type="entry name" value="KdpD_TM"/>
</dbReference>
<keyword evidence="7" id="KW-0067">ATP-binding</keyword>
<dbReference type="Pfam" id="PF02518">
    <property type="entry name" value="HATPase_c"/>
    <property type="match status" value="1"/>
</dbReference>
<sequence length="337" mass="36730">MRLGELDLPDRFAQRVPRAATMVLTALVCCVLAYTTRWLVDRVMPGAGPFSLTLPFVLIASLFARWQSGLLTEILCAVFVWYHVLPYPDSFAFELPSDGPRVAANVIAGLMIVALAEVFRGAVRRAAAERDEALARRDLYLQELDHRVKNNFAMVSSLLDMQRRQFPKGDPAAEALSTAALRIESIARAHRSLYRGSDLPTMVAMRPYLQELCTALTDSLSLSRGIEVVCDAEDIHLPRDRAITIGLLVNELATNAAKHAFPDLGEGRIEIRMHGNADGNICLIVADDGCGMDGAEARPGSLGQKLITAFAAQAGGTLRRDETVPGTRFVLELSAAD</sequence>
<dbReference type="PANTHER" id="PTHR41523">
    <property type="entry name" value="TWO-COMPONENT SYSTEM SENSOR PROTEIN"/>
    <property type="match status" value="1"/>
</dbReference>
<dbReference type="Proteomes" id="UP000011717">
    <property type="component" value="Unassembled WGS sequence"/>
</dbReference>
<evidence type="ECO:0000256" key="8">
    <source>
        <dbReference type="SAM" id="Phobius"/>
    </source>
</evidence>
<dbReference type="InterPro" id="IPR036890">
    <property type="entry name" value="HATPase_C_sf"/>
</dbReference>
<evidence type="ECO:0000259" key="9">
    <source>
        <dbReference type="SMART" id="SM00387"/>
    </source>
</evidence>
<dbReference type="InterPro" id="IPR003594">
    <property type="entry name" value="HATPase_dom"/>
</dbReference>
<comment type="caution">
    <text evidence="10">The sequence shown here is derived from an EMBL/GenBank/DDBJ whole genome shotgun (WGS) entry which is preliminary data.</text>
</comment>
<keyword evidence="3" id="KW-0597">Phosphoprotein</keyword>
<keyword evidence="6 10" id="KW-0418">Kinase</keyword>
<keyword evidence="8" id="KW-0472">Membrane</keyword>
<keyword evidence="8" id="KW-1133">Transmembrane helix</keyword>
<evidence type="ECO:0000256" key="3">
    <source>
        <dbReference type="ARBA" id="ARBA00022553"/>
    </source>
</evidence>
<dbReference type="Pfam" id="PF07568">
    <property type="entry name" value="HisKA_2"/>
    <property type="match status" value="1"/>
</dbReference>
<feature type="domain" description="Histidine kinase/HSP90-like ATPase" evidence="9">
    <location>
        <begin position="240"/>
        <end position="337"/>
    </location>
</feature>
<reference evidence="10 11" key="1">
    <citation type="journal article" date="2013" name="Genome Announc.">
        <title>Draft Genome Sequence of Strain JLT2015T, Belonging to the Family Sphingomonadaceae of the Alphaproteobacteria.</title>
        <authorList>
            <person name="Tang K."/>
            <person name="Liu K."/>
            <person name="Li S."/>
            <person name="Jiao N."/>
        </authorList>
    </citation>
    <scope>NUCLEOTIDE SEQUENCE [LARGE SCALE GENOMIC DNA]</scope>
    <source>
        <strain evidence="10 11">JLT2015</strain>
    </source>
</reference>
<dbReference type="GO" id="GO:0005524">
    <property type="term" value="F:ATP binding"/>
    <property type="evidence" value="ECO:0007669"/>
    <property type="project" value="UniProtKB-KW"/>
</dbReference>
<evidence type="ECO:0000256" key="1">
    <source>
        <dbReference type="ARBA" id="ARBA00000085"/>
    </source>
</evidence>
<dbReference type="PATRIC" id="fig|1234595.3.peg.2517"/>
<dbReference type="OrthoDB" id="9767435at2"/>
<dbReference type="Pfam" id="PF13493">
    <property type="entry name" value="DUF4118"/>
    <property type="match status" value="1"/>
</dbReference>
<keyword evidence="5" id="KW-0547">Nucleotide-binding</keyword>
<dbReference type="EMBL" id="AMRV01000010">
    <property type="protein sequence ID" value="EMD82028.1"/>
    <property type="molecule type" value="Genomic_DNA"/>
</dbReference>
<keyword evidence="4" id="KW-0808">Transferase</keyword>
<dbReference type="EC" id="2.7.13.3" evidence="2"/>
<evidence type="ECO:0000256" key="4">
    <source>
        <dbReference type="ARBA" id="ARBA00022679"/>
    </source>
</evidence>
<dbReference type="SMART" id="SM00387">
    <property type="entry name" value="HATPase_c"/>
    <property type="match status" value="1"/>
</dbReference>
<dbReference type="Gene3D" id="3.30.565.10">
    <property type="entry name" value="Histidine kinase-like ATPase, C-terminal domain"/>
    <property type="match status" value="1"/>
</dbReference>
<gene>
    <name evidence="10" type="ORF">C725_2516</name>
</gene>